<dbReference type="InterPro" id="IPR036056">
    <property type="entry name" value="Fibrinogen-like_C"/>
</dbReference>
<dbReference type="PROSITE" id="PS00514">
    <property type="entry name" value="FIBRINOGEN_C_1"/>
    <property type="match status" value="2"/>
</dbReference>
<dbReference type="InterPro" id="IPR002181">
    <property type="entry name" value="Fibrinogen_a/b/g_C_dom"/>
</dbReference>
<keyword evidence="5" id="KW-1185">Reference proteome</keyword>
<proteinExistence type="predicted"/>
<dbReference type="Proteomes" id="UP001186944">
    <property type="component" value="Unassembled WGS sequence"/>
</dbReference>
<dbReference type="SUPFAM" id="SSF56496">
    <property type="entry name" value="Fibrinogen C-terminal domain-like"/>
    <property type="match status" value="2"/>
</dbReference>
<feature type="compositionally biased region" description="Basic residues" evidence="2">
    <location>
        <begin position="1"/>
        <end position="36"/>
    </location>
</feature>
<dbReference type="FunFam" id="3.90.215.10:FF:000001">
    <property type="entry name" value="Tenascin isoform 1"/>
    <property type="match status" value="1"/>
</dbReference>
<evidence type="ECO:0000256" key="2">
    <source>
        <dbReference type="SAM" id="MobiDB-lite"/>
    </source>
</evidence>
<dbReference type="SMART" id="SM00186">
    <property type="entry name" value="FBG"/>
    <property type="match status" value="2"/>
</dbReference>
<feature type="region of interest" description="Disordered" evidence="2">
    <location>
        <begin position="1"/>
        <end position="41"/>
    </location>
</feature>
<feature type="domain" description="Fibrinogen C-terminal" evidence="3">
    <location>
        <begin position="265"/>
        <end position="432"/>
    </location>
</feature>
<dbReference type="PROSITE" id="PS51406">
    <property type="entry name" value="FIBRINOGEN_C_2"/>
    <property type="match status" value="2"/>
</dbReference>
<protein>
    <recommendedName>
        <fullName evidence="3">Fibrinogen C-terminal domain-containing protein</fullName>
    </recommendedName>
</protein>
<dbReference type="GO" id="GO:0005615">
    <property type="term" value="C:extracellular space"/>
    <property type="evidence" value="ECO:0007669"/>
    <property type="project" value="TreeGrafter"/>
</dbReference>
<evidence type="ECO:0000313" key="4">
    <source>
        <dbReference type="EMBL" id="KAK3098271.1"/>
    </source>
</evidence>
<dbReference type="InterPro" id="IPR050373">
    <property type="entry name" value="Fibrinogen_C-term_domain"/>
</dbReference>
<accession>A0AA88Y5I8</accession>
<keyword evidence="1" id="KW-1015">Disulfide bond</keyword>
<dbReference type="InterPro" id="IPR020837">
    <property type="entry name" value="Fibrinogen_CS"/>
</dbReference>
<dbReference type="NCBIfam" id="NF040941">
    <property type="entry name" value="GGGWT_bact"/>
    <property type="match status" value="2"/>
</dbReference>
<evidence type="ECO:0000313" key="5">
    <source>
        <dbReference type="Proteomes" id="UP001186944"/>
    </source>
</evidence>
<dbReference type="PANTHER" id="PTHR19143">
    <property type="entry name" value="FIBRINOGEN/TENASCIN/ANGIOPOEITIN"/>
    <property type="match status" value="1"/>
</dbReference>
<feature type="domain" description="Fibrinogen C-terminal" evidence="3">
    <location>
        <begin position="48"/>
        <end position="263"/>
    </location>
</feature>
<dbReference type="CDD" id="cd00087">
    <property type="entry name" value="FReD"/>
    <property type="match status" value="2"/>
</dbReference>
<sequence>MLKHRTDKHRKRRKRDKERQRTTQKHQTQRTTHKPTRPTGNRCRLRTALRHGNSRSCTAVKNKKSGVYKISSGSGTPKLMYCEMTVDGGGWTVFQRRLDGSQNFQLSYLEYARGFGDVKEEFWLGNELLHKLTKNKSCKLRIDLKDFQNSTRYALYDDFVVDDSSNGYKLTLGKYTGNAGDSMRHHVGQKFSTADKDQDSSKNNCASTYKGAWWYGDCHTSNLNGKYLRGKHSTFADGIEWNSWKDGGCTEIKNTKSGVYNISTGSETTKPMYCEMTVDGGGWTVFQKRFDGTQSFRRSYSDYRHGFGDVQKEFWLGNDLLHNLTKKGHCKLRIDLEDFDNSKRHAEYEGFKVGDIKSGYKLLIGKNSGNAGDAMRTHAGRKFSTFNKDQDTSRANCAVSYKGGWWYGDCHTANLNGLYLKGKHSSYADGVE</sequence>
<gene>
    <name evidence="4" type="ORF">FSP39_017768</name>
</gene>
<comment type="caution">
    <text evidence="4">The sequence shown here is derived from an EMBL/GenBank/DDBJ whole genome shotgun (WGS) entry which is preliminary data.</text>
</comment>
<dbReference type="InterPro" id="IPR014716">
    <property type="entry name" value="Fibrinogen_a/b/g_C_1"/>
</dbReference>
<dbReference type="AlphaFoldDB" id="A0AA88Y5I8"/>
<reference evidence="4" key="1">
    <citation type="submission" date="2019-08" db="EMBL/GenBank/DDBJ databases">
        <title>The improved chromosome-level genome for the pearl oyster Pinctada fucata martensii using PacBio sequencing and Hi-C.</title>
        <authorList>
            <person name="Zheng Z."/>
        </authorList>
    </citation>
    <scope>NUCLEOTIDE SEQUENCE</scope>
    <source>
        <strain evidence="4">ZZ-2019</strain>
        <tissue evidence="4">Adductor muscle</tissue>
    </source>
</reference>
<evidence type="ECO:0000256" key="1">
    <source>
        <dbReference type="ARBA" id="ARBA00023157"/>
    </source>
</evidence>
<dbReference type="Gene3D" id="4.10.530.10">
    <property type="entry name" value="Gamma-fibrinogen Carboxyl Terminal Fragment, domain 2"/>
    <property type="match status" value="2"/>
</dbReference>
<dbReference type="EMBL" id="VSWD01000007">
    <property type="protein sequence ID" value="KAK3098271.1"/>
    <property type="molecule type" value="Genomic_DNA"/>
</dbReference>
<organism evidence="4 5">
    <name type="scientific">Pinctada imbricata</name>
    <name type="common">Atlantic pearl-oyster</name>
    <name type="synonym">Pinctada martensii</name>
    <dbReference type="NCBI Taxonomy" id="66713"/>
    <lineage>
        <taxon>Eukaryota</taxon>
        <taxon>Metazoa</taxon>
        <taxon>Spiralia</taxon>
        <taxon>Lophotrochozoa</taxon>
        <taxon>Mollusca</taxon>
        <taxon>Bivalvia</taxon>
        <taxon>Autobranchia</taxon>
        <taxon>Pteriomorphia</taxon>
        <taxon>Pterioida</taxon>
        <taxon>Pterioidea</taxon>
        <taxon>Pteriidae</taxon>
        <taxon>Pinctada</taxon>
    </lineage>
</organism>
<dbReference type="Pfam" id="PF00147">
    <property type="entry name" value="Fibrinogen_C"/>
    <property type="match status" value="2"/>
</dbReference>
<evidence type="ECO:0000259" key="3">
    <source>
        <dbReference type="PROSITE" id="PS51406"/>
    </source>
</evidence>
<dbReference type="Gene3D" id="3.90.215.10">
    <property type="entry name" value="Gamma Fibrinogen, chain A, domain 1"/>
    <property type="match status" value="2"/>
</dbReference>
<name>A0AA88Y5I8_PINIB</name>